<evidence type="ECO:0000256" key="1">
    <source>
        <dbReference type="ARBA" id="ARBA00004651"/>
    </source>
</evidence>
<feature type="compositionally biased region" description="Basic and acidic residues" evidence="7">
    <location>
        <begin position="170"/>
        <end position="187"/>
    </location>
</feature>
<name>A0A1L7CT42_9CORY</name>
<feature type="region of interest" description="Disordered" evidence="7">
    <location>
        <begin position="1"/>
        <end position="218"/>
    </location>
</feature>
<proteinExistence type="inferred from homology"/>
<evidence type="ECO:0000256" key="4">
    <source>
        <dbReference type="ARBA" id="ARBA00022692"/>
    </source>
</evidence>
<dbReference type="PANTHER" id="PTHR33452:SF1">
    <property type="entry name" value="INNER MEMBRANE PROTEIN YPHA-RELATED"/>
    <property type="match status" value="1"/>
</dbReference>
<dbReference type="Proteomes" id="UP000185434">
    <property type="component" value="Chromosome"/>
</dbReference>
<keyword evidence="6 8" id="KW-0472">Membrane</keyword>
<gene>
    <name evidence="9" type="ORF">CFRA_06650</name>
</gene>
<dbReference type="EMBL" id="CP009247">
    <property type="protein sequence ID" value="APT88981.1"/>
    <property type="molecule type" value="Genomic_DNA"/>
</dbReference>
<evidence type="ECO:0008006" key="11">
    <source>
        <dbReference type="Google" id="ProtNLM"/>
    </source>
</evidence>
<evidence type="ECO:0000256" key="3">
    <source>
        <dbReference type="ARBA" id="ARBA00022475"/>
    </source>
</evidence>
<dbReference type="Pfam" id="PF07681">
    <property type="entry name" value="DoxX"/>
    <property type="match status" value="1"/>
</dbReference>
<dbReference type="AlphaFoldDB" id="A0A1L7CT42"/>
<feature type="transmembrane region" description="Helical" evidence="8">
    <location>
        <begin position="267"/>
        <end position="286"/>
    </location>
</feature>
<evidence type="ECO:0000256" key="8">
    <source>
        <dbReference type="SAM" id="Phobius"/>
    </source>
</evidence>
<feature type="transmembrane region" description="Helical" evidence="8">
    <location>
        <begin position="366"/>
        <end position="389"/>
    </location>
</feature>
<dbReference type="PANTHER" id="PTHR33452">
    <property type="entry name" value="OXIDOREDUCTASE CATD-RELATED"/>
    <property type="match status" value="1"/>
</dbReference>
<keyword evidence="3" id="KW-1003">Cell membrane</keyword>
<comment type="subcellular location">
    <subcellularLocation>
        <location evidence="1">Cell membrane</location>
        <topology evidence="1">Multi-pass membrane protein</topology>
    </subcellularLocation>
</comment>
<dbReference type="GO" id="GO:0005886">
    <property type="term" value="C:plasma membrane"/>
    <property type="evidence" value="ECO:0007669"/>
    <property type="project" value="UniProtKB-SubCell"/>
</dbReference>
<keyword evidence="4 8" id="KW-0812">Transmembrane</keyword>
<feature type="transmembrane region" description="Helical" evidence="8">
    <location>
        <begin position="306"/>
        <end position="326"/>
    </location>
</feature>
<reference evidence="9 10" key="1">
    <citation type="submission" date="2014-08" db="EMBL/GenBank/DDBJ databases">
        <title>Complete genome sequence of Corynebacterium frankenforstense ST18(T) (=DSM 45800(T)), isolated from raw cow milk.</title>
        <authorList>
            <person name="Ruckert C."/>
            <person name="Albersmeier A."/>
            <person name="Winkler A."/>
            <person name="Lipski A."/>
            <person name="Kalinowski J."/>
        </authorList>
    </citation>
    <scope>NUCLEOTIDE SEQUENCE [LARGE SCALE GENOMIC DNA]</scope>
    <source>
        <strain evidence="9 10">ST18</strain>
    </source>
</reference>
<organism evidence="9 10">
    <name type="scientific">Corynebacterium frankenforstense DSM 45800</name>
    <dbReference type="NCBI Taxonomy" id="1437875"/>
    <lineage>
        <taxon>Bacteria</taxon>
        <taxon>Bacillati</taxon>
        <taxon>Actinomycetota</taxon>
        <taxon>Actinomycetes</taxon>
        <taxon>Mycobacteriales</taxon>
        <taxon>Corynebacteriaceae</taxon>
        <taxon>Corynebacterium</taxon>
    </lineage>
</organism>
<keyword evidence="5 8" id="KW-1133">Transmembrane helix</keyword>
<comment type="similarity">
    <text evidence="2">Belongs to the DoxX family.</text>
</comment>
<keyword evidence="10" id="KW-1185">Reference proteome</keyword>
<evidence type="ECO:0000256" key="5">
    <source>
        <dbReference type="ARBA" id="ARBA00022989"/>
    </source>
</evidence>
<evidence type="ECO:0000256" key="7">
    <source>
        <dbReference type="SAM" id="MobiDB-lite"/>
    </source>
</evidence>
<evidence type="ECO:0000256" key="6">
    <source>
        <dbReference type="ARBA" id="ARBA00023136"/>
    </source>
</evidence>
<feature type="transmembrane region" description="Helical" evidence="8">
    <location>
        <begin position="333"/>
        <end position="351"/>
    </location>
</feature>
<feature type="compositionally biased region" description="Basic and acidic residues" evidence="7">
    <location>
        <begin position="100"/>
        <end position="109"/>
    </location>
</feature>
<feature type="transmembrane region" description="Helical" evidence="8">
    <location>
        <begin position="401"/>
        <end position="421"/>
    </location>
</feature>
<feature type="compositionally biased region" description="Basic and acidic residues" evidence="7">
    <location>
        <begin position="49"/>
        <end position="72"/>
    </location>
</feature>
<protein>
    <recommendedName>
        <fullName evidence="11">DoxX family protein</fullName>
    </recommendedName>
</protein>
<dbReference type="RefSeq" id="WP_075663962.1">
    <property type="nucleotide sequence ID" value="NZ_CP009247.1"/>
</dbReference>
<feature type="compositionally biased region" description="Low complexity" evidence="7">
    <location>
        <begin position="126"/>
        <end position="150"/>
    </location>
</feature>
<dbReference type="STRING" id="1437875.CFRA_06650"/>
<accession>A0A1L7CT42</accession>
<evidence type="ECO:0000313" key="10">
    <source>
        <dbReference type="Proteomes" id="UP000185434"/>
    </source>
</evidence>
<evidence type="ECO:0000313" key="9">
    <source>
        <dbReference type="EMBL" id="APT88981.1"/>
    </source>
</evidence>
<evidence type="ECO:0000256" key="2">
    <source>
        <dbReference type="ARBA" id="ARBA00006679"/>
    </source>
</evidence>
<dbReference type="InterPro" id="IPR051907">
    <property type="entry name" value="DoxX-like_oxidoreductase"/>
</dbReference>
<sequence>MSEKNDRAGSQPLDDDFDDLDLPTYDPDKDAKTSRPVRGGSTAASSRLSRRDADTADEADKGTDARKGDEAGSSRPRRRPRRTDPYARTGRAAPQSIPPRDPEPEKRAAAEPAADSAETEFLDRPAAGAGAAGAAAGAAGAKGSGAKSGSTRAKRTDRSEPLASDAPTSTRDERRGLRGLRDRRDAEEAPETTVMPAGDSTEPLDIGPTAAGAGAGAAGAGAGAGAATVADERALDDEEVTAPGDLGGLEEEPLDATRRGTTDFGLFLLRLFVSAFLILHSVTVFFRLDGGDGLAGLEADFANYAWSGALSVAVPAAELAAGVFLLLGLITPLFAAVGVVAVGFAALHEIFNSGVGLDVFNWPAEVWLPLVLGGALIALQFTGPGTWSVDRPRGWARRPLASSWIFIVVAVVALGALWWFGAGVNPF</sequence>
<dbReference type="KEGG" id="cfk:CFRA_06650"/>
<dbReference type="InterPro" id="IPR032808">
    <property type="entry name" value="DoxX"/>
</dbReference>